<protein>
    <submittedName>
        <fullName evidence="7">Methyl-accepting chemotaxis protein</fullName>
    </submittedName>
</protein>
<gene>
    <name evidence="7" type="ORF">PSQ40_15505</name>
</gene>
<dbReference type="Pfam" id="PF12729">
    <property type="entry name" value="4HB_MCP_1"/>
    <property type="match status" value="1"/>
</dbReference>
<proteinExistence type="inferred from homology"/>
<comment type="caution">
    <text evidence="7">The sequence shown here is derived from an EMBL/GenBank/DDBJ whole genome shotgun (WGS) entry which is preliminary data.</text>
</comment>
<dbReference type="InterPro" id="IPR003660">
    <property type="entry name" value="HAMP_dom"/>
</dbReference>
<dbReference type="PROSITE" id="PS50111">
    <property type="entry name" value="CHEMOTAXIS_TRANSDUC_2"/>
    <property type="match status" value="1"/>
</dbReference>
<keyword evidence="8" id="KW-1185">Reference proteome</keyword>
<dbReference type="SUPFAM" id="SSF58104">
    <property type="entry name" value="Methyl-accepting chemotaxis protein (MCP) signaling domain"/>
    <property type="match status" value="1"/>
</dbReference>
<evidence type="ECO:0000313" key="7">
    <source>
        <dbReference type="EMBL" id="MDD0839990.1"/>
    </source>
</evidence>
<keyword evidence="4" id="KW-0175">Coiled coil</keyword>
<accession>A0ABT5N1H0</accession>
<evidence type="ECO:0000256" key="3">
    <source>
        <dbReference type="PROSITE-ProRule" id="PRU00284"/>
    </source>
</evidence>
<dbReference type="CDD" id="cd11386">
    <property type="entry name" value="MCP_signal"/>
    <property type="match status" value="1"/>
</dbReference>
<feature type="coiled-coil region" evidence="4">
    <location>
        <begin position="277"/>
        <end position="304"/>
    </location>
</feature>
<evidence type="ECO:0000313" key="8">
    <source>
        <dbReference type="Proteomes" id="UP001528673"/>
    </source>
</evidence>
<evidence type="ECO:0000256" key="2">
    <source>
        <dbReference type="ARBA" id="ARBA00029447"/>
    </source>
</evidence>
<dbReference type="SMART" id="SM00283">
    <property type="entry name" value="MA"/>
    <property type="match status" value="1"/>
</dbReference>
<dbReference type="InterPro" id="IPR024478">
    <property type="entry name" value="HlyB_4HB_MCP"/>
</dbReference>
<feature type="domain" description="HAMP" evidence="6">
    <location>
        <begin position="198"/>
        <end position="253"/>
    </location>
</feature>
<reference evidence="7 8" key="1">
    <citation type="submission" date="2023-02" db="EMBL/GenBank/DDBJ databases">
        <title>Bacterial whole genomic sequence of Curvibacter sp. HBC61.</title>
        <authorList>
            <person name="Le V."/>
            <person name="Ko S.-R."/>
            <person name="Ahn C.-Y."/>
            <person name="Oh H.-M."/>
        </authorList>
    </citation>
    <scope>NUCLEOTIDE SEQUENCE [LARGE SCALE GENOMIC DNA]</scope>
    <source>
        <strain evidence="7 8">HBC61</strain>
    </source>
</reference>
<evidence type="ECO:0000259" key="6">
    <source>
        <dbReference type="PROSITE" id="PS50885"/>
    </source>
</evidence>
<dbReference type="EMBL" id="JAQSIP010000007">
    <property type="protein sequence ID" value="MDD0839990.1"/>
    <property type="molecule type" value="Genomic_DNA"/>
</dbReference>
<dbReference type="Proteomes" id="UP001528673">
    <property type="component" value="Unassembled WGS sequence"/>
</dbReference>
<dbReference type="InterPro" id="IPR051310">
    <property type="entry name" value="MCP_chemotaxis"/>
</dbReference>
<feature type="domain" description="Methyl-accepting transducer" evidence="5">
    <location>
        <begin position="258"/>
        <end position="487"/>
    </location>
</feature>
<sequence length="528" mass="54866">MGFGLVCLVMTLAAGIGIWRLMQLQAIADDLGGDSSERALLAAELHAIVVISASRAETLLLIDNPTAAARIDADRKLTSVRSAEVRKRLEALASDDESKKLFSALDAAGQGFREVRDRLVKQRAGGQPVPDEAIGQSLRPAADRYAAAVDQLAQYQRSRVQLARDNARSSERQGITLLVAGSLLGLALSVLSAWRLSNSILTPVAGASRLAGHIADGDLTHAAPPVDPRSRDELQVLMGELSAMQGKLVQVVSGMRSASASVANASHEIAAGNNDFSARTEQTASNLEEVAASMEELLATVRQSADAAQQAEGLAGSASAVAVQGREVVARVVATMDGISGSSRRIADITGVIDGIAFQTNILALNAAVEAARAGEQGRGFAVVAGEVRVLAQRAAQAAREIRDLIASSVTQVDSGAQLVQQAGSTMAEIVESVARVGTIIAELSHSAREQSTGLGQVNEAVSRLDQITQQNAALVEQSAAAAQGLRQQAQQLANTVDSFRLPAGAVLEGGFGALPAVEAPPARRQLS</sequence>
<evidence type="ECO:0000256" key="4">
    <source>
        <dbReference type="SAM" id="Coils"/>
    </source>
</evidence>
<dbReference type="PANTHER" id="PTHR43531:SF14">
    <property type="entry name" value="METHYL-ACCEPTING CHEMOTAXIS PROTEIN I-RELATED"/>
    <property type="match status" value="1"/>
</dbReference>
<dbReference type="InterPro" id="IPR047347">
    <property type="entry name" value="YvaQ-like_sensor"/>
</dbReference>
<dbReference type="PROSITE" id="PS50885">
    <property type="entry name" value="HAMP"/>
    <property type="match status" value="1"/>
</dbReference>
<feature type="coiled-coil region" evidence="4">
    <location>
        <begin position="458"/>
        <end position="496"/>
    </location>
</feature>
<organism evidence="7 8">
    <name type="scientific">Curvibacter cyanobacteriorum</name>
    <dbReference type="NCBI Taxonomy" id="3026422"/>
    <lineage>
        <taxon>Bacteria</taxon>
        <taxon>Pseudomonadati</taxon>
        <taxon>Pseudomonadota</taxon>
        <taxon>Betaproteobacteria</taxon>
        <taxon>Burkholderiales</taxon>
        <taxon>Comamonadaceae</taxon>
        <taxon>Curvibacter</taxon>
    </lineage>
</organism>
<dbReference type="CDD" id="cd19411">
    <property type="entry name" value="MCP2201-like_sensor"/>
    <property type="match status" value="1"/>
</dbReference>
<dbReference type="InterPro" id="IPR004089">
    <property type="entry name" value="MCPsignal_dom"/>
</dbReference>
<name>A0ABT5N1H0_9BURK</name>
<dbReference type="SMART" id="SM00304">
    <property type="entry name" value="HAMP"/>
    <property type="match status" value="1"/>
</dbReference>
<keyword evidence="1" id="KW-0488">Methylation</keyword>
<dbReference type="InterPro" id="IPR004090">
    <property type="entry name" value="Chemotax_Me-accpt_rcpt"/>
</dbReference>
<dbReference type="PRINTS" id="PR00260">
    <property type="entry name" value="CHEMTRNSDUCR"/>
</dbReference>
<dbReference type="Gene3D" id="1.10.287.950">
    <property type="entry name" value="Methyl-accepting chemotaxis protein"/>
    <property type="match status" value="1"/>
</dbReference>
<keyword evidence="3" id="KW-0807">Transducer</keyword>
<evidence type="ECO:0000259" key="5">
    <source>
        <dbReference type="PROSITE" id="PS50111"/>
    </source>
</evidence>
<dbReference type="Pfam" id="PF00015">
    <property type="entry name" value="MCPsignal"/>
    <property type="match status" value="1"/>
</dbReference>
<evidence type="ECO:0000256" key="1">
    <source>
        <dbReference type="ARBA" id="ARBA00022481"/>
    </source>
</evidence>
<comment type="similarity">
    <text evidence="2">Belongs to the methyl-accepting chemotaxis (MCP) protein family.</text>
</comment>
<dbReference type="PANTHER" id="PTHR43531">
    <property type="entry name" value="PROTEIN ICFG"/>
    <property type="match status" value="1"/>
</dbReference>